<evidence type="ECO:0000313" key="4">
    <source>
        <dbReference type="Proteomes" id="UP000717696"/>
    </source>
</evidence>
<dbReference type="InterPro" id="IPR010730">
    <property type="entry name" value="HET"/>
</dbReference>
<organism evidence="3 4">
    <name type="scientific">Dactylonectria estremocensis</name>
    <dbReference type="NCBI Taxonomy" id="1079267"/>
    <lineage>
        <taxon>Eukaryota</taxon>
        <taxon>Fungi</taxon>
        <taxon>Dikarya</taxon>
        <taxon>Ascomycota</taxon>
        <taxon>Pezizomycotina</taxon>
        <taxon>Sordariomycetes</taxon>
        <taxon>Hypocreomycetidae</taxon>
        <taxon>Hypocreales</taxon>
        <taxon>Nectriaceae</taxon>
        <taxon>Dactylonectria</taxon>
    </lineage>
</organism>
<dbReference type="PANTHER" id="PTHR10622:SF12">
    <property type="entry name" value="HET DOMAIN-CONTAINING PROTEIN"/>
    <property type="match status" value="1"/>
</dbReference>
<dbReference type="AlphaFoldDB" id="A0A9P9DMV5"/>
<reference evidence="3" key="1">
    <citation type="journal article" date="2021" name="Nat. Commun.">
        <title>Genetic determinants of endophytism in the Arabidopsis root mycobiome.</title>
        <authorList>
            <person name="Mesny F."/>
            <person name="Miyauchi S."/>
            <person name="Thiergart T."/>
            <person name="Pickel B."/>
            <person name="Atanasova L."/>
            <person name="Karlsson M."/>
            <person name="Huettel B."/>
            <person name="Barry K.W."/>
            <person name="Haridas S."/>
            <person name="Chen C."/>
            <person name="Bauer D."/>
            <person name="Andreopoulos W."/>
            <person name="Pangilinan J."/>
            <person name="LaButti K."/>
            <person name="Riley R."/>
            <person name="Lipzen A."/>
            <person name="Clum A."/>
            <person name="Drula E."/>
            <person name="Henrissat B."/>
            <person name="Kohler A."/>
            <person name="Grigoriev I.V."/>
            <person name="Martin F.M."/>
            <person name="Hacquard S."/>
        </authorList>
    </citation>
    <scope>NUCLEOTIDE SEQUENCE</scope>
    <source>
        <strain evidence="3">MPI-CAGE-AT-0021</strain>
    </source>
</reference>
<sequence length="825" mass="92641">MWLLNVHTYQPVKLGPIETWPPYATVSHCRQNQHVTINHLHDVDTQDLNLISQTVGLPWIIRACSEAGAFGVDMLWVDSLSIDRTSSTEHSAAINSMFQIFQGAEICLVHLGDIDASKSSLENIGEQIRQSRWTKQIWMLQELIASEDLQFYDTNWDPIGTKKSLLPTLSRLLSIDEAVLEDSKYLSEFPVGRRMSWASQLSTARPEDLAYSLLGIFGVQLTVLYGEGARAAFIRLQEEISKNTDDITLFAWKSVDAQEYRGIFAHFPSEYAHFGVQSCRVPLKIRGQIQKSPDGILVCDAFVLRSSRADIVLCVLGENDLGNDLGNDRRIFAFPLLKWNNRYVRTSPSLLLSLDKLPIGDPERVCITRDVSSTASSNIAMQIACQFDFSNNEFGNKTSTSRSKPHAVKNIPYREQRSPIHKSADTRCLDRSSPIRNSDSLAASNHATYIFEPQNGAGRIAVSAVGSTSSFFLGSMVPFNETRSRQVGNKPPQVGTTAEATAQLWQQVLERRPRKRTREMSYASDSLDSEDTYSWSDSFDEISALDNDHPLMCFVEQLAGSCLGLFSQWMRSQAHKQISHTIPAVRKRQKVNGAFVSTRTQCNAHSVGMASTLTPGPEAMSLPFTCPFHIRAPDLHQSCLKHGGFSRLQDLCQHLSSSHRLPYFCPVCSEIFPKAPIRDDHIRKMTCDLGPEPTFEGVSENQIAQLLDRSKLLQSREAQWIEIWKNIFVGREHPPVSYFASNIELYIRSLRGFWTQNGEDVISDFLKSKDTKSSKIHANEQETMALHQMVLGRMVDGLIKLLMPTEGGLQNGKSFRQTMEEVQGG</sequence>
<proteinExistence type="predicted"/>
<evidence type="ECO:0000313" key="3">
    <source>
        <dbReference type="EMBL" id="KAH7122173.1"/>
    </source>
</evidence>
<evidence type="ECO:0000259" key="2">
    <source>
        <dbReference type="Pfam" id="PF06985"/>
    </source>
</evidence>
<dbReference type="EMBL" id="JAGMUU010000026">
    <property type="protein sequence ID" value="KAH7122173.1"/>
    <property type="molecule type" value="Genomic_DNA"/>
</dbReference>
<keyword evidence="4" id="KW-1185">Reference proteome</keyword>
<accession>A0A9P9DMV5</accession>
<feature type="domain" description="Heterokaryon incompatibility" evidence="2">
    <location>
        <begin position="23"/>
        <end position="128"/>
    </location>
</feature>
<feature type="region of interest" description="Disordered" evidence="1">
    <location>
        <begin position="412"/>
        <end position="439"/>
    </location>
</feature>
<evidence type="ECO:0000256" key="1">
    <source>
        <dbReference type="SAM" id="MobiDB-lite"/>
    </source>
</evidence>
<name>A0A9P9DMV5_9HYPO</name>
<feature type="compositionally biased region" description="Basic and acidic residues" evidence="1">
    <location>
        <begin position="412"/>
        <end position="430"/>
    </location>
</feature>
<dbReference type="Proteomes" id="UP000717696">
    <property type="component" value="Unassembled WGS sequence"/>
</dbReference>
<dbReference type="OrthoDB" id="5241264at2759"/>
<gene>
    <name evidence="3" type="ORF">B0J13DRAFT_567072</name>
</gene>
<comment type="caution">
    <text evidence="3">The sequence shown here is derived from an EMBL/GenBank/DDBJ whole genome shotgun (WGS) entry which is preliminary data.</text>
</comment>
<dbReference type="PANTHER" id="PTHR10622">
    <property type="entry name" value="HET DOMAIN-CONTAINING PROTEIN"/>
    <property type="match status" value="1"/>
</dbReference>
<protein>
    <recommendedName>
        <fullName evidence="2">Heterokaryon incompatibility domain-containing protein</fullName>
    </recommendedName>
</protein>
<dbReference type="Pfam" id="PF06985">
    <property type="entry name" value="HET"/>
    <property type="match status" value="1"/>
</dbReference>